<gene>
    <name evidence="2" type="ORF">UFOPK2169_01744</name>
</gene>
<name>A0A6J6LYI6_9ZZZZ</name>
<dbReference type="SUPFAM" id="SSF111331">
    <property type="entry name" value="NAD kinase/diacylglycerol kinase-like"/>
    <property type="match status" value="1"/>
</dbReference>
<protein>
    <submittedName>
        <fullName evidence="2">Unannotated protein</fullName>
    </submittedName>
</protein>
<dbReference type="InterPro" id="IPR045540">
    <property type="entry name" value="YegS/DAGK_C"/>
</dbReference>
<evidence type="ECO:0000313" key="2">
    <source>
        <dbReference type="EMBL" id="CAB4666732.1"/>
    </source>
</evidence>
<dbReference type="Pfam" id="PF19279">
    <property type="entry name" value="YegS_C"/>
    <property type="match status" value="1"/>
</dbReference>
<dbReference type="EMBL" id="CAEZWE010000112">
    <property type="protein sequence ID" value="CAB4666732.1"/>
    <property type="molecule type" value="Genomic_DNA"/>
</dbReference>
<dbReference type="InterPro" id="IPR016064">
    <property type="entry name" value="NAD/diacylglycerol_kinase_sf"/>
</dbReference>
<feature type="domain" description="YegS/DAGK C-terminal" evidence="1">
    <location>
        <begin position="101"/>
        <end position="202"/>
    </location>
</feature>
<organism evidence="2">
    <name type="scientific">freshwater metagenome</name>
    <dbReference type="NCBI Taxonomy" id="449393"/>
    <lineage>
        <taxon>unclassified sequences</taxon>
        <taxon>metagenomes</taxon>
        <taxon>ecological metagenomes</taxon>
    </lineage>
</organism>
<accession>A0A6J6LYI6</accession>
<sequence>MTIEKGQPWGHSIVVPITTRDVDSDWQLARGSRDDIHILSGGDLHSTLGKPTGITPGQTRTLVQIDAVECTLRNGVSTGSVLASATIEIGQWVSVLRRHRFIVLTNGGLLNGSNVAPRAHPNDGCVDVMRINSSMPWRDRVMSKRRARTGAHLPHPHITISRGETFTFVREYKREKLFIDGQAMKSWESVDIKVLPDYWQVIV</sequence>
<reference evidence="2" key="1">
    <citation type="submission" date="2020-05" db="EMBL/GenBank/DDBJ databases">
        <authorList>
            <person name="Chiriac C."/>
            <person name="Salcher M."/>
            <person name="Ghai R."/>
            <person name="Kavagutti S V."/>
        </authorList>
    </citation>
    <scope>NUCLEOTIDE SEQUENCE</scope>
</reference>
<dbReference type="Gene3D" id="2.60.200.40">
    <property type="match status" value="1"/>
</dbReference>
<proteinExistence type="predicted"/>
<evidence type="ECO:0000259" key="1">
    <source>
        <dbReference type="Pfam" id="PF19279"/>
    </source>
</evidence>
<dbReference type="AlphaFoldDB" id="A0A6J6LYI6"/>